<evidence type="ECO:0000256" key="1">
    <source>
        <dbReference type="ARBA" id="ARBA00001970"/>
    </source>
</evidence>
<keyword evidence="17" id="KW-0520">NAD</keyword>
<dbReference type="InterPro" id="IPR012292">
    <property type="entry name" value="Globin/Proto"/>
</dbReference>
<dbReference type="PROSITE" id="PS01033">
    <property type="entry name" value="GLOBIN"/>
    <property type="match status" value="1"/>
</dbReference>
<organism evidence="27 28">
    <name type="scientific">Ralstonia solanacearum</name>
    <name type="common">Pseudomonas solanacearum</name>
    <dbReference type="NCBI Taxonomy" id="305"/>
    <lineage>
        <taxon>Bacteria</taxon>
        <taxon>Pseudomonadati</taxon>
        <taxon>Pseudomonadota</taxon>
        <taxon>Betaproteobacteria</taxon>
        <taxon>Burkholderiales</taxon>
        <taxon>Burkholderiaceae</taxon>
        <taxon>Ralstonia</taxon>
        <taxon>Ralstonia solanacearum species complex</taxon>
    </lineage>
</organism>
<comment type="catalytic activity">
    <reaction evidence="22">
        <text>2 nitric oxide + NADH + 2 O2 = 2 nitrate + NAD(+) + H(+)</text>
        <dbReference type="Rhea" id="RHEA:19469"/>
        <dbReference type="ChEBI" id="CHEBI:15378"/>
        <dbReference type="ChEBI" id="CHEBI:15379"/>
        <dbReference type="ChEBI" id="CHEBI:16480"/>
        <dbReference type="ChEBI" id="CHEBI:17632"/>
        <dbReference type="ChEBI" id="CHEBI:57540"/>
        <dbReference type="ChEBI" id="CHEBI:57945"/>
        <dbReference type="EC" id="1.14.12.17"/>
    </reaction>
</comment>
<dbReference type="GO" id="GO:0046872">
    <property type="term" value="F:metal ion binding"/>
    <property type="evidence" value="ECO:0007669"/>
    <property type="project" value="UniProtKB-KW"/>
</dbReference>
<dbReference type="InterPro" id="IPR017927">
    <property type="entry name" value="FAD-bd_FR_type"/>
</dbReference>
<evidence type="ECO:0000256" key="17">
    <source>
        <dbReference type="ARBA" id="ARBA00023027"/>
    </source>
</evidence>
<evidence type="ECO:0000256" key="14">
    <source>
        <dbReference type="ARBA" id="ARBA00022857"/>
    </source>
</evidence>
<dbReference type="CDD" id="cd08922">
    <property type="entry name" value="FHb-globin"/>
    <property type="match status" value="1"/>
</dbReference>
<proteinExistence type="inferred from homology"/>
<feature type="domain" description="FAD-binding FR-type" evidence="26">
    <location>
        <begin position="149"/>
        <end position="259"/>
    </location>
</feature>
<dbReference type="PANTHER" id="PTHR43396">
    <property type="entry name" value="FLAVOHEMOPROTEIN"/>
    <property type="match status" value="1"/>
</dbReference>
<dbReference type="InterPro" id="IPR008333">
    <property type="entry name" value="Cbr1-like_FAD-bd_dom"/>
</dbReference>
<dbReference type="FunFam" id="2.40.30.10:FF:000034">
    <property type="entry name" value="Flavohemoprotein"/>
    <property type="match status" value="1"/>
</dbReference>
<dbReference type="GO" id="GO:0005344">
    <property type="term" value="F:oxygen carrier activity"/>
    <property type="evidence" value="ECO:0007669"/>
    <property type="project" value="UniProtKB-KW"/>
</dbReference>
<evidence type="ECO:0000256" key="19">
    <source>
        <dbReference type="ARBA" id="ARBA00030024"/>
    </source>
</evidence>
<dbReference type="PRINTS" id="PR00371">
    <property type="entry name" value="FPNCR"/>
</dbReference>
<dbReference type="GO" id="GO:0071949">
    <property type="term" value="F:FAD binding"/>
    <property type="evidence" value="ECO:0007669"/>
    <property type="project" value="TreeGrafter"/>
</dbReference>
<dbReference type="Gene3D" id="1.10.490.10">
    <property type="entry name" value="Globins"/>
    <property type="match status" value="1"/>
</dbReference>
<keyword evidence="8" id="KW-0216">Detoxification</keyword>
<evidence type="ECO:0000256" key="10">
    <source>
        <dbReference type="ARBA" id="ARBA00022621"/>
    </source>
</evidence>
<protein>
    <recommendedName>
        <fullName evidence="6">Flavohemoprotein</fullName>
        <ecNumber evidence="5">1.14.12.17</ecNumber>
    </recommendedName>
    <alternativeName>
        <fullName evidence="20">Flavohemoglobin</fullName>
    </alternativeName>
    <alternativeName>
        <fullName evidence="19">Hemoglobin-like protein</fullName>
    </alternativeName>
    <alternativeName>
        <fullName evidence="21">Nitric oxide dioxygenase</fullName>
    </alternativeName>
</protein>
<dbReference type="InterPro" id="IPR001433">
    <property type="entry name" value="OxRdtase_FAD/NAD-bd"/>
</dbReference>
<evidence type="ECO:0000256" key="6">
    <source>
        <dbReference type="ARBA" id="ARBA00014637"/>
    </source>
</evidence>
<evidence type="ECO:0000259" key="26">
    <source>
        <dbReference type="PROSITE" id="PS51384"/>
    </source>
</evidence>
<evidence type="ECO:0000256" key="18">
    <source>
        <dbReference type="ARBA" id="ARBA00025094"/>
    </source>
</evidence>
<dbReference type="SUPFAM" id="SSF46458">
    <property type="entry name" value="Globin-like"/>
    <property type="match status" value="1"/>
</dbReference>
<evidence type="ECO:0000256" key="7">
    <source>
        <dbReference type="ARBA" id="ARBA00022448"/>
    </source>
</evidence>
<keyword evidence="12" id="KW-0479">Metal-binding</keyword>
<dbReference type="SUPFAM" id="SSF63380">
    <property type="entry name" value="Riboflavin synthase domain-like"/>
    <property type="match status" value="1"/>
</dbReference>
<dbReference type="PROSITE" id="PS51384">
    <property type="entry name" value="FAD_FR"/>
    <property type="match status" value="1"/>
</dbReference>
<keyword evidence="9 24" id="KW-0349">Heme</keyword>
<dbReference type="Pfam" id="PF00175">
    <property type="entry name" value="NAD_binding_1"/>
    <property type="match status" value="1"/>
</dbReference>
<gene>
    <name evidence="27" type="ORF">LBW59_13955</name>
</gene>
<dbReference type="Pfam" id="PF00970">
    <property type="entry name" value="FAD_binding_6"/>
    <property type="match status" value="1"/>
</dbReference>
<dbReference type="GO" id="GO:0008941">
    <property type="term" value="F:nitric oxide dioxygenase NAD(P)H activity"/>
    <property type="evidence" value="ECO:0007669"/>
    <property type="project" value="UniProtKB-EC"/>
</dbReference>
<evidence type="ECO:0000256" key="4">
    <source>
        <dbReference type="ARBA" id="ARBA00008414"/>
    </source>
</evidence>
<evidence type="ECO:0000256" key="11">
    <source>
        <dbReference type="ARBA" id="ARBA00022630"/>
    </source>
</evidence>
<dbReference type="InterPro" id="IPR039261">
    <property type="entry name" value="FNR_nucleotide-bd"/>
</dbReference>
<dbReference type="InterPro" id="IPR001709">
    <property type="entry name" value="Flavoprot_Pyr_Nucl_cyt_Rdtase"/>
</dbReference>
<evidence type="ECO:0000256" key="21">
    <source>
        <dbReference type="ARBA" id="ARBA00033187"/>
    </source>
</evidence>
<dbReference type="PRINTS" id="PR00410">
    <property type="entry name" value="PHEHYDRXLASE"/>
</dbReference>
<keyword evidence="16" id="KW-0408">Iron</keyword>
<dbReference type="InterPro" id="IPR009050">
    <property type="entry name" value="Globin-like_sf"/>
</dbReference>
<dbReference type="GO" id="GO:0071500">
    <property type="term" value="P:cellular response to nitrosative stress"/>
    <property type="evidence" value="ECO:0007669"/>
    <property type="project" value="TreeGrafter"/>
</dbReference>
<dbReference type="CDD" id="cd06184">
    <property type="entry name" value="flavohem_like_fad_nad_binding"/>
    <property type="match status" value="1"/>
</dbReference>
<comment type="function">
    <text evidence="18">Is involved in NO detoxification in an aerobic process, termed nitric oxide dioxygenase (NOD) reaction that utilizes O(2) and NAD(P)H to convert NO to nitrate, which protects the bacterium from various noxious nitrogen compounds. Therefore, plays a central role in the inducible response to nitrosative stress.</text>
</comment>
<accession>A0AAW5ZQC7</accession>
<keyword evidence="15" id="KW-0560">Oxidoreductase</keyword>
<sequence length="401" mass="43080">MLSEQSKPLINASVPVLREHGLTITQTFYRNMFTSHPELTNLFNMGNQANGSQQQSLASAVFAYAANHGNNAALAPVVGRIVHKHAAVGIRPSHYPIVGRHLLGAIAEVLGDAATPALLAAWDEAYWLLAAELIAAEARLYAHMQSGPDHRQPVRIIERRQQAEDVVSFTLEAVGGTTLADFLPGQYISVQVELAPGVLQQRQYSLSDAPNGRTWRISVKRDAGEAGRPAGTVSNWLHENARQGEVLLVSQPYGDFVPQLATDNPIVLMSAGVGITPMIAALNTLAGQNVARKVVFSHASRTASHVAHTDDLEHAARVLPDFEAHVFLESGEAAAFASRPAQPGRMTVDAFLDGKVADADFYLCGPLPFMQAQRAALLAGGVPAARIHREVFGPDLLDDIL</sequence>
<evidence type="ECO:0000256" key="15">
    <source>
        <dbReference type="ARBA" id="ARBA00023002"/>
    </source>
</evidence>
<evidence type="ECO:0000256" key="5">
    <source>
        <dbReference type="ARBA" id="ARBA00012229"/>
    </source>
</evidence>
<dbReference type="Pfam" id="PF00042">
    <property type="entry name" value="Globin"/>
    <property type="match status" value="1"/>
</dbReference>
<comment type="cofactor">
    <cofactor evidence="2">
        <name>FAD</name>
        <dbReference type="ChEBI" id="CHEBI:57692"/>
    </cofactor>
</comment>
<dbReference type="GO" id="GO:0009636">
    <property type="term" value="P:response to toxic substance"/>
    <property type="evidence" value="ECO:0007669"/>
    <property type="project" value="UniProtKB-KW"/>
</dbReference>
<dbReference type="FunFam" id="1.10.490.10:FF:000003">
    <property type="entry name" value="Flavohemoprotein"/>
    <property type="match status" value="1"/>
</dbReference>
<comment type="similarity">
    <text evidence="3">In the C-terminal section; belongs to the flavoprotein pyridine nucleotide cytochrome reductase family.</text>
</comment>
<reference evidence="27" key="1">
    <citation type="submission" date="2021-09" db="EMBL/GenBank/DDBJ databases">
        <title>Genomic analysis of Ralstonia spp.</title>
        <authorList>
            <person name="Aburjaile F."/>
            <person name="Ariute J.C."/>
            <person name="Pais A.K.L."/>
            <person name="Albuquerque G.M.R."/>
            <person name="Silva A.M.F."/>
            <person name="Brenig B."/>
            <person name="Azevedo V."/>
            <person name="Matiuzzi M."/>
            <person name="Ramos R."/>
            <person name="Goes-Neto A."/>
            <person name="Soares S."/>
            <person name="Iseppon A.M.B."/>
            <person name="Souza E."/>
            <person name="Gama M."/>
        </authorList>
    </citation>
    <scope>NUCLEOTIDE SEQUENCE</scope>
    <source>
        <strain evidence="27">CCRMRs91</strain>
    </source>
</reference>
<name>A0AAW5ZQC7_RALSL</name>
<evidence type="ECO:0000256" key="9">
    <source>
        <dbReference type="ARBA" id="ARBA00022617"/>
    </source>
</evidence>
<evidence type="ECO:0000256" key="23">
    <source>
        <dbReference type="ARBA" id="ARBA00049433"/>
    </source>
</evidence>
<dbReference type="SUPFAM" id="SSF52343">
    <property type="entry name" value="Ferredoxin reductase-like, C-terminal NADP-linked domain"/>
    <property type="match status" value="1"/>
</dbReference>
<keyword evidence="10 24" id="KW-0561">Oxygen transport</keyword>
<evidence type="ECO:0000256" key="24">
    <source>
        <dbReference type="RuleBase" id="RU000356"/>
    </source>
</evidence>
<evidence type="ECO:0000256" key="20">
    <source>
        <dbReference type="ARBA" id="ARBA00030929"/>
    </source>
</evidence>
<keyword evidence="13" id="KW-0274">FAD</keyword>
<evidence type="ECO:0000256" key="3">
    <source>
        <dbReference type="ARBA" id="ARBA00006401"/>
    </source>
</evidence>
<dbReference type="InterPro" id="IPR017938">
    <property type="entry name" value="Riboflavin_synthase-like_b-brl"/>
</dbReference>
<keyword evidence="11" id="KW-0285">Flavoprotein</keyword>
<keyword evidence="14" id="KW-0521">NADP</keyword>
<dbReference type="InterPro" id="IPR000971">
    <property type="entry name" value="Globin"/>
</dbReference>
<evidence type="ECO:0000256" key="16">
    <source>
        <dbReference type="ARBA" id="ARBA00023004"/>
    </source>
</evidence>
<dbReference type="Gene3D" id="2.40.30.10">
    <property type="entry name" value="Translation factors"/>
    <property type="match status" value="1"/>
</dbReference>
<evidence type="ECO:0000259" key="25">
    <source>
        <dbReference type="PROSITE" id="PS01033"/>
    </source>
</evidence>
<dbReference type="EMBL" id="JAIVFG010000022">
    <property type="protein sequence ID" value="MDB0571868.1"/>
    <property type="molecule type" value="Genomic_DNA"/>
</dbReference>
<evidence type="ECO:0000256" key="2">
    <source>
        <dbReference type="ARBA" id="ARBA00001974"/>
    </source>
</evidence>
<evidence type="ECO:0000256" key="8">
    <source>
        <dbReference type="ARBA" id="ARBA00022575"/>
    </source>
</evidence>
<evidence type="ECO:0000256" key="12">
    <source>
        <dbReference type="ARBA" id="ARBA00022723"/>
    </source>
</evidence>
<comment type="similarity">
    <text evidence="4">Belongs to the globin family. Two-domain flavohemoproteins subfamily.</text>
</comment>
<evidence type="ECO:0000256" key="22">
    <source>
        <dbReference type="ARBA" id="ARBA00048649"/>
    </source>
</evidence>
<dbReference type="GO" id="GO:0020037">
    <property type="term" value="F:heme binding"/>
    <property type="evidence" value="ECO:0007669"/>
    <property type="project" value="InterPro"/>
</dbReference>
<dbReference type="AlphaFoldDB" id="A0AAW5ZQC7"/>
<comment type="catalytic activity">
    <reaction evidence="23">
        <text>2 nitric oxide + NADPH + 2 O2 = 2 nitrate + NADP(+) + H(+)</text>
        <dbReference type="Rhea" id="RHEA:19465"/>
        <dbReference type="ChEBI" id="CHEBI:15378"/>
        <dbReference type="ChEBI" id="CHEBI:15379"/>
        <dbReference type="ChEBI" id="CHEBI:16480"/>
        <dbReference type="ChEBI" id="CHEBI:17632"/>
        <dbReference type="ChEBI" id="CHEBI:57783"/>
        <dbReference type="ChEBI" id="CHEBI:58349"/>
        <dbReference type="EC" id="1.14.12.17"/>
    </reaction>
</comment>
<dbReference type="Gene3D" id="3.40.50.80">
    <property type="entry name" value="Nucleotide-binding domain of ferredoxin-NADP reductase (FNR) module"/>
    <property type="match status" value="1"/>
</dbReference>
<feature type="domain" description="Globin" evidence="25">
    <location>
        <begin position="1"/>
        <end position="138"/>
    </location>
</feature>
<dbReference type="Proteomes" id="UP001144050">
    <property type="component" value="Unassembled WGS sequence"/>
</dbReference>
<comment type="caution">
    <text evidence="27">The sequence shown here is derived from an EMBL/GenBank/DDBJ whole genome shotgun (WGS) entry which is preliminary data.</text>
</comment>
<comment type="cofactor">
    <cofactor evidence="1">
        <name>heme b</name>
        <dbReference type="ChEBI" id="CHEBI:60344"/>
    </cofactor>
</comment>
<evidence type="ECO:0000256" key="13">
    <source>
        <dbReference type="ARBA" id="ARBA00022827"/>
    </source>
</evidence>
<dbReference type="RefSeq" id="WP_271656743.1">
    <property type="nucleotide sequence ID" value="NZ_JAIVFG010000022.1"/>
</dbReference>
<keyword evidence="7 24" id="KW-0813">Transport</keyword>
<dbReference type="PANTHER" id="PTHR43396:SF3">
    <property type="entry name" value="FLAVOHEMOPROTEIN"/>
    <property type="match status" value="1"/>
</dbReference>
<evidence type="ECO:0000313" key="28">
    <source>
        <dbReference type="Proteomes" id="UP001144050"/>
    </source>
</evidence>
<dbReference type="EC" id="1.14.12.17" evidence="5"/>
<dbReference type="GO" id="GO:0019825">
    <property type="term" value="F:oxygen binding"/>
    <property type="evidence" value="ECO:0007669"/>
    <property type="project" value="InterPro"/>
</dbReference>
<dbReference type="GO" id="GO:0046210">
    <property type="term" value="P:nitric oxide catabolic process"/>
    <property type="evidence" value="ECO:0007669"/>
    <property type="project" value="TreeGrafter"/>
</dbReference>
<evidence type="ECO:0000313" key="27">
    <source>
        <dbReference type="EMBL" id="MDB0571868.1"/>
    </source>
</evidence>